<evidence type="ECO:0000259" key="2">
    <source>
        <dbReference type="Pfam" id="PF19263"/>
    </source>
</evidence>
<sequence length="746" mass="86897">MEKVPDNQGNTEKSYCEIRLSELGISPEQNKIITSFECFDDCIQRPYNVFKIGEHDSIEILFVGLDGMKTYMRKGKEMPYIRVRSNPESENTNKYKTPFGAKSEVFFPPIILEKYKSVEEINTLVITEGEFKAMKGSIHGIDCIGLSGIHNFTSEDRYGNKVLNSEIVELIKVCKIKNVILLLDNDCLTVKYEENKDLWKRPNSFFSAVNNFRERTKKLDIDVYFAHICTDLATKGLDDLMVANPGNESEIRDCLLSRKNTDYFSFLKFDFGSSDKLRSYFKINESKDSPCRNFYEFYKEILEGKEFLYNGVFYKGNESEVEEIASGEILNYCRVGDHYYKTVKRPTKDGKFEVDFIRRDKTTITDDLGRKALKKIAKYEDFTCFPSHIDYKQSINGFYNKYQKINFTPEKGNCDNILKLIRHIFGDAHYDFALDYCKLLYEKPHKNLPILLMESEERNTGKSTFGQLLITIFGDNAIKLGNSDLQNDFNSFWIQKLLMVVDETSLEKAGIEQMVKRLSTEKGKVVLNEKGKAQHSVNFFGKFIFITNEVGKALRISKGEIRYAVFRVSELKEIDPYFEENINDEIPAFLQYLIERTLTHKERSRMYFDFSAYETPYLHQYFEFSKPSVAKAISSHIQECFLSLPDTDELLFSAKDLYDCLKKQDSRIAEKDIREKLKTYYKIEPLSSQRYDMFDLELFQYDSTDYIKKRNGRAYLFERAKWVSATTALLTTKKEEMPKSGGVLPF</sequence>
<dbReference type="RefSeq" id="WP_238806764.1">
    <property type="nucleotide sequence ID" value="NZ_CAKLPY010000002.1"/>
</dbReference>
<dbReference type="Gene3D" id="3.40.50.300">
    <property type="entry name" value="P-loop containing nucleotide triphosphate hydrolases"/>
    <property type="match status" value="1"/>
</dbReference>
<evidence type="ECO:0008006" key="5">
    <source>
        <dbReference type="Google" id="ProtNLM"/>
    </source>
</evidence>
<reference evidence="3" key="1">
    <citation type="submission" date="2021-12" db="EMBL/GenBank/DDBJ databases">
        <authorList>
            <person name="Rodrigo-Torres L."/>
            <person name="Arahal R. D."/>
            <person name="Lucena T."/>
        </authorList>
    </citation>
    <scope>NUCLEOTIDE SEQUENCE</scope>
    <source>
        <strain evidence="3">CECT 8858</strain>
    </source>
</reference>
<proteinExistence type="predicted"/>
<dbReference type="EMBL" id="CAKLPY010000002">
    <property type="protein sequence ID" value="CAH0996198.1"/>
    <property type="molecule type" value="Genomic_DNA"/>
</dbReference>
<evidence type="ECO:0000259" key="1">
    <source>
        <dbReference type="Pfam" id="PF12965"/>
    </source>
</evidence>
<dbReference type="InterPro" id="IPR024385">
    <property type="entry name" value="DUF3854"/>
</dbReference>
<evidence type="ECO:0000313" key="3">
    <source>
        <dbReference type="EMBL" id="CAH0996198.1"/>
    </source>
</evidence>
<comment type="caution">
    <text evidence="3">The sequence shown here is derived from an EMBL/GenBank/DDBJ whole genome shotgun (WGS) entry which is preliminary data.</text>
</comment>
<keyword evidence="4" id="KW-1185">Reference proteome</keyword>
<evidence type="ECO:0000313" key="4">
    <source>
        <dbReference type="Proteomes" id="UP000837932"/>
    </source>
</evidence>
<dbReference type="Pfam" id="PF19263">
    <property type="entry name" value="DUF5906"/>
    <property type="match status" value="1"/>
</dbReference>
<protein>
    <recommendedName>
        <fullName evidence="5">DUF3854 domain-containing protein</fullName>
    </recommendedName>
</protein>
<dbReference type="Pfam" id="PF12965">
    <property type="entry name" value="DUF3854"/>
    <property type="match status" value="1"/>
</dbReference>
<dbReference type="Proteomes" id="UP000837932">
    <property type="component" value="Unassembled WGS sequence"/>
</dbReference>
<accession>A0ABN8EWS4</accession>
<name>A0ABN8EWS4_9BACT</name>
<organism evidence="3 4">
    <name type="scientific">Emticicia aquatica</name>
    <dbReference type="NCBI Taxonomy" id="1681835"/>
    <lineage>
        <taxon>Bacteria</taxon>
        <taxon>Pseudomonadati</taxon>
        <taxon>Bacteroidota</taxon>
        <taxon>Cytophagia</taxon>
        <taxon>Cytophagales</taxon>
        <taxon>Leadbetterellaceae</taxon>
        <taxon>Emticicia</taxon>
    </lineage>
</organism>
<feature type="domain" description="NrS-1 polymerase-like helicase" evidence="2">
    <location>
        <begin position="455"/>
        <end position="550"/>
    </location>
</feature>
<dbReference type="InterPro" id="IPR027417">
    <property type="entry name" value="P-loop_NTPase"/>
</dbReference>
<dbReference type="InterPro" id="IPR045455">
    <property type="entry name" value="NrS-1_pol-like_helicase"/>
</dbReference>
<feature type="domain" description="DUF3854" evidence="1">
    <location>
        <begin position="123"/>
        <end position="244"/>
    </location>
</feature>
<gene>
    <name evidence="3" type="ORF">EMA8858_02328</name>
</gene>